<reference evidence="2" key="1">
    <citation type="submission" date="2022-04" db="EMBL/GenBank/DDBJ databases">
        <title>Desulfatitalea alkaliphila sp. nov., a novel anaerobic sulfate-reducing bacterium isolated from terrestrial mud volcano, Taman Peninsula, Russia.</title>
        <authorList>
            <person name="Khomyakova M.A."/>
            <person name="Merkel A.Y."/>
            <person name="Slobodkin A.I."/>
        </authorList>
    </citation>
    <scope>NUCLEOTIDE SEQUENCE</scope>
    <source>
        <strain evidence="2">M08but</strain>
    </source>
</reference>
<sequence length="189" mass="20504">MNGPNAADPETIVDYITGNAVPNIGAEANRQAVERLLVETKGYARQEIVVDAPIELQMADGPYRSRLDLVVRLQGYGYMVIKCAPGSLASREREVIAAARLLAPYQLPLAVASDGATAIVWDAVSGKRLGQGLAAVPTRQQALAAFDPLRLMPLAESRRSRQQLIFRSYDSMNVHRSGDPDDGSNSDQR</sequence>
<accession>A0AA41UJZ1</accession>
<dbReference type="EMBL" id="JALJRB010000009">
    <property type="protein sequence ID" value="MCJ8500937.1"/>
    <property type="molecule type" value="Genomic_DNA"/>
</dbReference>
<organism evidence="2 3">
    <name type="scientific">Desulfatitalea alkaliphila</name>
    <dbReference type="NCBI Taxonomy" id="2929485"/>
    <lineage>
        <taxon>Bacteria</taxon>
        <taxon>Pseudomonadati</taxon>
        <taxon>Thermodesulfobacteriota</taxon>
        <taxon>Desulfobacteria</taxon>
        <taxon>Desulfobacterales</taxon>
        <taxon>Desulfosarcinaceae</taxon>
        <taxon>Desulfatitalea</taxon>
    </lineage>
</organism>
<gene>
    <name evidence="2" type="ORF">MRX98_10170</name>
</gene>
<proteinExistence type="predicted"/>
<evidence type="ECO:0000313" key="2">
    <source>
        <dbReference type="EMBL" id="MCJ8500937.1"/>
    </source>
</evidence>
<dbReference type="InterPro" id="IPR029464">
    <property type="entry name" value="HSDR_N"/>
</dbReference>
<dbReference type="Proteomes" id="UP001165427">
    <property type="component" value="Unassembled WGS sequence"/>
</dbReference>
<name>A0AA41UJZ1_9BACT</name>
<keyword evidence="3" id="KW-1185">Reference proteome</keyword>
<feature type="domain" description="Type I restriction enzyme R protein N-terminal" evidence="1">
    <location>
        <begin position="27"/>
        <end position="137"/>
    </location>
</feature>
<comment type="caution">
    <text evidence="2">The sequence shown here is derived from an EMBL/GenBank/DDBJ whole genome shotgun (WGS) entry which is preliminary data.</text>
</comment>
<protein>
    <submittedName>
        <fullName evidence="2">Type I restriction enzyme HsdR N-terminal domain-containing protein</fullName>
    </submittedName>
</protein>
<dbReference type="AlphaFoldDB" id="A0AA41UJZ1"/>
<evidence type="ECO:0000313" key="3">
    <source>
        <dbReference type="Proteomes" id="UP001165427"/>
    </source>
</evidence>
<evidence type="ECO:0000259" key="1">
    <source>
        <dbReference type="Pfam" id="PF13588"/>
    </source>
</evidence>
<dbReference type="RefSeq" id="WP_246906804.1">
    <property type="nucleotide sequence ID" value="NZ_JALJRB010000009.1"/>
</dbReference>
<dbReference type="Pfam" id="PF13588">
    <property type="entry name" value="HSDR_N_2"/>
    <property type="match status" value="1"/>
</dbReference>